<dbReference type="SUPFAM" id="SSF63446">
    <property type="entry name" value="Type I dockerin domain"/>
    <property type="match status" value="1"/>
</dbReference>
<dbReference type="Pfam" id="PF17963">
    <property type="entry name" value="Big_9"/>
    <property type="match status" value="1"/>
</dbReference>
<dbReference type="Pfam" id="PF20009">
    <property type="entry name" value="GEVED"/>
    <property type="match status" value="1"/>
</dbReference>
<feature type="region of interest" description="Disordered" evidence="1">
    <location>
        <begin position="322"/>
        <end position="353"/>
    </location>
</feature>
<dbReference type="Pfam" id="PF00404">
    <property type="entry name" value="Dockerin_1"/>
    <property type="match status" value="1"/>
</dbReference>
<dbReference type="PROSITE" id="PS00018">
    <property type="entry name" value="EF_HAND_1"/>
    <property type="match status" value="1"/>
</dbReference>
<dbReference type="GO" id="GO:0004553">
    <property type="term" value="F:hydrolase activity, hydrolyzing O-glycosyl compounds"/>
    <property type="evidence" value="ECO:0007669"/>
    <property type="project" value="InterPro"/>
</dbReference>
<dbReference type="Proteomes" id="UP000253562">
    <property type="component" value="Unassembled WGS sequence"/>
</dbReference>
<evidence type="ECO:0000313" key="3">
    <source>
        <dbReference type="EMBL" id="RCS42140.1"/>
    </source>
</evidence>
<sequence length="1653" mass="173401">MKRRGLKRAKRYNTISLGYGIEQLEQRQLLAWTPIGPFSATNGQVENIAPDEDVVGAAHVVLAHPSDADTLYVGGTNGGIWKTENATATRPDWVPVGDNLPSLSIGAMTFDTADTTNQTVYAATGRFSSYGRIGGDRIGIVRTTDGGASWEVVDGGGVLQGKNISAIAVNGDNIVVSVNTADTFSTPNIGIFRSTDGGNTFQQVSVGDGSSTGLPSGVSYDLFADPTNPDIIYTAMAFSDATGGGQVGVYRTTNGGAAWTKVSDATIDALIDNGTDQRTGTSNLEIAVGRANNVYVSIINSGHVVGLFRSGDGGANWTQMDTPQTNENGTLVDLNPKGGKGPKPGSPPEELAGGQGSIHFSMVADPTDPNIVYVGGDRQPLEFQNPTSIGATDYTGRLFRGDASQASGSQWVHLTHSNTLGASGGGTASGSAPHADSREMVFDAAGNIIEADDGGIYRRTQPRSNQGDWFSVNGNLQITEVHDVAYDAVSGIAYVGNQDTGTMQQVVGQSLWYSITTGDGGDVIVDDVSLADQGQSILYSSFTNLGGFARRTYDTAGNLVGLVAPALTLNSGTPFQGVFRTPMELNVVNPFRLAIQGASGFYESLDQGDSIDEVTVAGASSAANGDLNQNAIVAGGYSGGVASENVLWVGSDDRVLFRDDVGTQLVETNSPGLGTIRDLAVDTDEWRSVFVIDSTGVAMSGDAGTSWQDITGDLLNYASSLWSVSYVAGSVMDALVVGTNAGVFMSYVDSLGTWTELSTGMPNAIVDDMEYDIATDSLVAGTLGRGVWMLPNASAVIQGIDENDNNNNNNGNGSNSIVDACGVPLPDGTVSFSGAIGGNLYASNHAILDGSQPGMQGYDNVVLDFLRGKGTESEIAKSNYSIAVIGNGLSDWSFSDGGHSAPGYERTDFYNINYITTSVFDELISHDLVIVLSGEDAVTDGLSSSEMALWATVETDLAEAVNSRGLDLWVGASGGNSSYYDFLPTGVLSTSTFSTEDPLDGYEVTLEGSLLGITDAMVDSAPAEGYFDNFDNDLFGLEYRELGEITAVAGQAIAFYNDELVAAKDVPGGTSVGMDGLAFQDLNMDGVQDGNEFGVGGARFFIDYNGDGIIGLCEPTATADALGRFHLRSGYAGHFQILPVPTAGIYLTSTNPVYIDLASDGTATLSAPLSFGVIVGADTGGSGDGSTPIAPGAYLGTNPIKDDGVIFSHGIQKGTNTVTIISSVTHRNTVMNAWIDLNKDGDWNDPGERIFTNVVLQPGQHDYTFNIPTTVFDDSILPQLARLAASVRFRVGPTLDVGPEANDSFGEIEDYKVYLSQGPDAGLTANNDVFEYQEDTDGQFFNVLANDSSFYNRALSIVPGSVTNISPVTTPPLDITVSPDGTRILFNADGVADLTENITFQYTVQDSVGNTQTATVTLVAPLDPNEVPTGNGSGTTASLFAFHNANGPVGDVDNDGSLTGLDLVKIIKQMQKTGSIDLPEWSYQSPSFSTYVDVNSDGRFSYLDLLAFVDALTHSKWEAEGLELEPAAAVEVSTVASNTVVDVLAAPQIVNVVAPITTQETFSAAVGVTPLYAGWQAATSKPSISSLENGNQAESSLVVDEAFSDAGLGYVDDQQEDLLLAVDTGSDEFAAESSRVEDEIFGDEQWDEELLAF</sequence>
<organism evidence="3 4">
    <name type="scientific">Bremerella cremea</name>
    <dbReference type="NCBI Taxonomy" id="1031537"/>
    <lineage>
        <taxon>Bacteria</taxon>
        <taxon>Pseudomonadati</taxon>
        <taxon>Planctomycetota</taxon>
        <taxon>Planctomycetia</taxon>
        <taxon>Pirellulales</taxon>
        <taxon>Pirellulaceae</taxon>
        <taxon>Bremerella</taxon>
    </lineage>
</organism>
<dbReference type="RefSeq" id="WP_114371407.1">
    <property type="nucleotide sequence ID" value="NZ_QPEX01000044.1"/>
</dbReference>
<name>A0A368KQC4_9BACT</name>
<reference evidence="3 4" key="1">
    <citation type="submission" date="2018-07" db="EMBL/GenBank/DDBJ databases">
        <title>Comparative genomes isolates from brazilian mangrove.</title>
        <authorList>
            <person name="De Araujo J.E."/>
            <person name="Taketani R.G."/>
            <person name="Silva M.C.P."/>
            <person name="Lourenco M.V."/>
            <person name="Oliveira V.M."/>
            <person name="Andreote F.D."/>
        </authorList>
    </citation>
    <scope>NUCLEOTIDE SEQUENCE [LARGE SCALE GENOMIC DNA]</scope>
    <source>
        <strain evidence="3 4">HEX PRIS-MGV</strain>
    </source>
</reference>
<protein>
    <recommendedName>
        <fullName evidence="2">GEVED domain-containing protein</fullName>
    </recommendedName>
</protein>
<evidence type="ECO:0000313" key="4">
    <source>
        <dbReference type="Proteomes" id="UP000253562"/>
    </source>
</evidence>
<proteinExistence type="predicted"/>
<dbReference type="InterPro" id="IPR015943">
    <property type="entry name" value="WD40/YVTN_repeat-like_dom_sf"/>
</dbReference>
<accession>A0A368KQC4</accession>
<dbReference type="Gene3D" id="2.130.10.10">
    <property type="entry name" value="YVTN repeat-like/Quinoprotein amine dehydrogenase"/>
    <property type="match status" value="3"/>
</dbReference>
<dbReference type="CDD" id="cd15482">
    <property type="entry name" value="Sialidase_non-viral"/>
    <property type="match status" value="1"/>
</dbReference>
<dbReference type="OrthoDB" id="9813435at2"/>
<dbReference type="SUPFAM" id="SSF110296">
    <property type="entry name" value="Oligoxyloglucan reducing end-specific cellobiohydrolase"/>
    <property type="match status" value="1"/>
</dbReference>
<feature type="domain" description="GEVED" evidence="2">
    <location>
        <begin position="1231"/>
        <end position="1313"/>
    </location>
</feature>
<evidence type="ECO:0000259" key="2">
    <source>
        <dbReference type="Pfam" id="PF20009"/>
    </source>
</evidence>
<gene>
    <name evidence="3" type="ORF">DTL42_20125</name>
</gene>
<dbReference type="InterPro" id="IPR045474">
    <property type="entry name" value="GEVED"/>
</dbReference>
<evidence type="ECO:0000256" key="1">
    <source>
        <dbReference type="SAM" id="MobiDB-lite"/>
    </source>
</evidence>
<dbReference type="InterPro" id="IPR018247">
    <property type="entry name" value="EF_Hand_1_Ca_BS"/>
</dbReference>
<dbReference type="GO" id="GO:0000272">
    <property type="term" value="P:polysaccharide catabolic process"/>
    <property type="evidence" value="ECO:0007669"/>
    <property type="project" value="InterPro"/>
</dbReference>
<comment type="caution">
    <text evidence="3">The sequence shown here is derived from an EMBL/GenBank/DDBJ whole genome shotgun (WGS) entry which is preliminary data.</text>
</comment>
<dbReference type="InterPro" id="IPR002105">
    <property type="entry name" value="Dockerin_1_rpt"/>
</dbReference>
<dbReference type="EMBL" id="QPEX01000044">
    <property type="protein sequence ID" value="RCS42140.1"/>
    <property type="molecule type" value="Genomic_DNA"/>
</dbReference>
<dbReference type="InterPro" id="IPR036439">
    <property type="entry name" value="Dockerin_dom_sf"/>
</dbReference>